<dbReference type="PANTHER" id="PTHR43244">
    <property type="match status" value="1"/>
</dbReference>
<comment type="caution">
    <text evidence="3">The sequence shown here is derived from an EMBL/GenBank/DDBJ whole genome shotgun (WGS) entry which is preliminary data.</text>
</comment>
<dbReference type="EMBL" id="SLXQ01000002">
    <property type="protein sequence ID" value="TCP54998.1"/>
    <property type="molecule type" value="Genomic_DNA"/>
</dbReference>
<dbReference type="Proteomes" id="UP000294911">
    <property type="component" value="Unassembled WGS sequence"/>
</dbReference>
<dbReference type="Pfam" id="PF00296">
    <property type="entry name" value="Bac_luciferase"/>
    <property type="match status" value="1"/>
</dbReference>
<dbReference type="GO" id="GO:0004497">
    <property type="term" value="F:monooxygenase activity"/>
    <property type="evidence" value="ECO:0007669"/>
    <property type="project" value="UniProtKB-KW"/>
</dbReference>
<keyword evidence="4" id="KW-1185">Reference proteome</keyword>
<name>A0A4R2R0M6_9PSEU</name>
<dbReference type="CDD" id="cd01097">
    <property type="entry name" value="Tetrahydromethanopterin_reductase"/>
    <property type="match status" value="1"/>
</dbReference>
<evidence type="ECO:0000313" key="4">
    <source>
        <dbReference type="Proteomes" id="UP000294911"/>
    </source>
</evidence>
<evidence type="ECO:0000256" key="1">
    <source>
        <dbReference type="ARBA" id="ARBA00023002"/>
    </source>
</evidence>
<protein>
    <submittedName>
        <fullName evidence="3">Alkanesulfonate monooxygenase SsuD/methylene tetrahydromethanopterin reductase-like flavin-dependent oxidoreductase (Luciferase family)</fullName>
    </submittedName>
</protein>
<keyword evidence="3" id="KW-0503">Monooxygenase</keyword>
<keyword evidence="1" id="KW-0560">Oxidoreductase</keyword>
<organism evidence="3 4">
    <name type="scientific">Tamaricihabitans halophyticus</name>
    <dbReference type="NCBI Taxonomy" id="1262583"/>
    <lineage>
        <taxon>Bacteria</taxon>
        <taxon>Bacillati</taxon>
        <taxon>Actinomycetota</taxon>
        <taxon>Actinomycetes</taxon>
        <taxon>Pseudonocardiales</taxon>
        <taxon>Pseudonocardiaceae</taxon>
        <taxon>Tamaricihabitans</taxon>
    </lineage>
</organism>
<dbReference type="GO" id="GO:0016705">
    <property type="term" value="F:oxidoreductase activity, acting on paired donors, with incorporation or reduction of molecular oxygen"/>
    <property type="evidence" value="ECO:0007669"/>
    <property type="project" value="InterPro"/>
</dbReference>
<evidence type="ECO:0000313" key="3">
    <source>
        <dbReference type="EMBL" id="TCP54998.1"/>
    </source>
</evidence>
<dbReference type="InterPro" id="IPR036661">
    <property type="entry name" value="Luciferase-like_sf"/>
</dbReference>
<dbReference type="InterPro" id="IPR011251">
    <property type="entry name" value="Luciferase-like_dom"/>
</dbReference>
<dbReference type="InterPro" id="IPR050564">
    <property type="entry name" value="F420-G6PD/mer"/>
</dbReference>
<feature type="domain" description="Luciferase-like" evidence="2">
    <location>
        <begin position="9"/>
        <end position="271"/>
    </location>
</feature>
<dbReference type="RefSeq" id="WP_132876383.1">
    <property type="nucleotide sequence ID" value="NZ_SLXQ01000002.1"/>
</dbReference>
<evidence type="ECO:0000259" key="2">
    <source>
        <dbReference type="Pfam" id="PF00296"/>
    </source>
</evidence>
<dbReference type="OrthoDB" id="4566556at2"/>
<reference evidence="3 4" key="1">
    <citation type="submission" date="2019-03" db="EMBL/GenBank/DDBJ databases">
        <title>Genomic Encyclopedia of Type Strains, Phase IV (KMG-IV): sequencing the most valuable type-strain genomes for metagenomic binning, comparative biology and taxonomic classification.</title>
        <authorList>
            <person name="Goeker M."/>
        </authorList>
    </citation>
    <scope>NUCLEOTIDE SEQUENCE [LARGE SCALE GENOMIC DNA]</scope>
    <source>
        <strain evidence="3 4">DSM 45765</strain>
    </source>
</reference>
<gene>
    <name evidence="3" type="ORF">EV191_102210</name>
</gene>
<dbReference type="SUPFAM" id="SSF51679">
    <property type="entry name" value="Bacterial luciferase-like"/>
    <property type="match status" value="1"/>
</dbReference>
<sequence>MKVGLLVNSARQVARQARHAEHLGFDYVAAGEHVFFHGAPTNALTLLAAAAGATERVRLVSSISLLPLYPAALLAKMAVTVDEASGGRLELGIGAGGEFPAEFAACGIDPRSRFRRLDEGLPLLRGLFRGAPVTADGEFARLNGLALRPPPVQPGGPPIWLAGRKPRALSRAGRYADVWIPYLVEPHHVEQGLRTVRDVAEEAGRERTAVYAALGAWMCVDPDAAWARRTGLAAVSGGYQQDFTDLEHYLLLGDPAQVIARLREFAEAGVRTVLIQIAGGDADRDRIIRTIAEQVLPEVHRY</sequence>
<proteinExistence type="predicted"/>
<dbReference type="AlphaFoldDB" id="A0A4R2R0M6"/>
<dbReference type="PANTHER" id="PTHR43244:SF1">
    <property type="entry name" value="5,10-METHYLENETETRAHYDROMETHANOPTERIN REDUCTASE"/>
    <property type="match status" value="1"/>
</dbReference>
<accession>A0A4R2R0M6</accession>
<dbReference type="Gene3D" id="3.20.20.30">
    <property type="entry name" value="Luciferase-like domain"/>
    <property type="match status" value="1"/>
</dbReference>